<dbReference type="AlphaFoldDB" id="A0AAV4U0R6"/>
<organism evidence="2 3">
    <name type="scientific">Caerostris extrusa</name>
    <name type="common">Bark spider</name>
    <name type="synonym">Caerostris bankana</name>
    <dbReference type="NCBI Taxonomy" id="172846"/>
    <lineage>
        <taxon>Eukaryota</taxon>
        <taxon>Metazoa</taxon>
        <taxon>Ecdysozoa</taxon>
        <taxon>Arthropoda</taxon>
        <taxon>Chelicerata</taxon>
        <taxon>Arachnida</taxon>
        <taxon>Araneae</taxon>
        <taxon>Araneomorphae</taxon>
        <taxon>Entelegynae</taxon>
        <taxon>Araneoidea</taxon>
        <taxon>Araneidae</taxon>
        <taxon>Caerostris</taxon>
    </lineage>
</organism>
<evidence type="ECO:0000313" key="2">
    <source>
        <dbReference type="EMBL" id="GIY51366.1"/>
    </source>
</evidence>
<protein>
    <submittedName>
        <fullName evidence="2">Uncharacterized protein</fullName>
    </submittedName>
</protein>
<sequence length="101" mass="11441">MEMERRNNICPPLPVPPLLFLLLLSLRNANKTMAKSFPEKSVLPKCQCFAVCSLFFSLGEDGQIWEWKMVEGVTKNGETQWPKFSFLFLMALGSIVPKSTS</sequence>
<feature type="chain" id="PRO_5043629775" evidence="1">
    <location>
        <begin position="35"/>
        <end position="101"/>
    </location>
</feature>
<proteinExistence type="predicted"/>
<accession>A0AAV4U0R6</accession>
<keyword evidence="1" id="KW-0732">Signal</keyword>
<name>A0AAV4U0R6_CAEEX</name>
<dbReference type="EMBL" id="BPLR01012096">
    <property type="protein sequence ID" value="GIY51366.1"/>
    <property type="molecule type" value="Genomic_DNA"/>
</dbReference>
<dbReference type="Proteomes" id="UP001054945">
    <property type="component" value="Unassembled WGS sequence"/>
</dbReference>
<gene>
    <name evidence="2" type="ORF">CEXT_284421</name>
</gene>
<reference evidence="2 3" key="1">
    <citation type="submission" date="2021-06" db="EMBL/GenBank/DDBJ databases">
        <title>Caerostris extrusa draft genome.</title>
        <authorList>
            <person name="Kono N."/>
            <person name="Arakawa K."/>
        </authorList>
    </citation>
    <scope>NUCLEOTIDE SEQUENCE [LARGE SCALE GENOMIC DNA]</scope>
</reference>
<evidence type="ECO:0000313" key="3">
    <source>
        <dbReference type="Proteomes" id="UP001054945"/>
    </source>
</evidence>
<keyword evidence="3" id="KW-1185">Reference proteome</keyword>
<comment type="caution">
    <text evidence="2">The sequence shown here is derived from an EMBL/GenBank/DDBJ whole genome shotgun (WGS) entry which is preliminary data.</text>
</comment>
<evidence type="ECO:0000256" key="1">
    <source>
        <dbReference type="SAM" id="SignalP"/>
    </source>
</evidence>
<feature type="signal peptide" evidence="1">
    <location>
        <begin position="1"/>
        <end position="34"/>
    </location>
</feature>